<dbReference type="RefSeq" id="WP_162358275.1">
    <property type="nucleotide sequence ID" value="NZ_CP048209.1"/>
</dbReference>
<protein>
    <submittedName>
        <fullName evidence="1">Uncharacterized protein</fullName>
    </submittedName>
</protein>
<dbReference type="EMBL" id="CP048209">
    <property type="protein sequence ID" value="QHT61838.1"/>
    <property type="molecule type" value="Genomic_DNA"/>
</dbReference>
<evidence type="ECO:0000313" key="2">
    <source>
        <dbReference type="Proteomes" id="UP000476064"/>
    </source>
</evidence>
<evidence type="ECO:0000313" key="1">
    <source>
        <dbReference type="EMBL" id="QHT61838.1"/>
    </source>
</evidence>
<reference evidence="1 2" key="1">
    <citation type="submission" date="2020-01" db="EMBL/GenBank/DDBJ databases">
        <title>Paenibacillus sp. nov., isolated from tomato rhizosphere.</title>
        <authorList>
            <person name="Weon H.-Y."/>
            <person name="Lee S.A."/>
        </authorList>
    </citation>
    <scope>NUCLEOTIDE SEQUENCE [LARGE SCALE GENOMIC DNA]</scope>
    <source>
        <strain evidence="1 2">12200R-189</strain>
    </source>
</reference>
<organism evidence="1 2">
    <name type="scientific">Paenibacillus lycopersici</name>
    <dbReference type="NCBI Taxonomy" id="2704462"/>
    <lineage>
        <taxon>Bacteria</taxon>
        <taxon>Bacillati</taxon>
        <taxon>Bacillota</taxon>
        <taxon>Bacilli</taxon>
        <taxon>Bacillales</taxon>
        <taxon>Paenibacillaceae</taxon>
        <taxon>Paenibacillus</taxon>
    </lineage>
</organism>
<accession>A0A6C0FXM6</accession>
<sequence>MAAKLVFWIAWARFACRQLMAAWFFGGEVGFLDCLGSFYSPAIGGRLVLGGEVGLLDCLGSFYSPAIGGRLVLGGEVGFLDCLGSFYSPAIGGRRFFGGEVGFLSRIDRKRTGALLDGGRLYACFLRRVLNISSTRRP</sequence>
<gene>
    <name evidence="1" type="ORF">GXP70_18875</name>
</gene>
<proteinExistence type="predicted"/>
<dbReference type="Proteomes" id="UP000476064">
    <property type="component" value="Chromosome"/>
</dbReference>
<dbReference type="KEGG" id="plyc:GXP70_18875"/>
<name>A0A6C0FXM6_9BACL</name>
<dbReference type="AlphaFoldDB" id="A0A6C0FXM6"/>
<keyword evidence="2" id="KW-1185">Reference proteome</keyword>